<dbReference type="EMBL" id="CAJVPW010043722">
    <property type="protein sequence ID" value="CAG8752687.1"/>
    <property type="molecule type" value="Genomic_DNA"/>
</dbReference>
<comment type="caution">
    <text evidence="1">The sequence shown here is derived from an EMBL/GenBank/DDBJ whole genome shotgun (WGS) entry which is preliminary data.</text>
</comment>
<protein>
    <submittedName>
        <fullName evidence="1">11655_t:CDS:1</fullName>
    </submittedName>
</protein>
<feature type="non-terminal residue" evidence="1">
    <location>
        <position position="52"/>
    </location>
</feature>
<evidence type="ECO:0000313" key="2">
    <source>
        <dbReference type="Proteomes" id="UP000789366"/>
    </source>
</evidence>
<dbReference type="Proteomes" id="UP000789366">
    <property type="component" value="Unassembled WGS sequence"/>
</dbReference>
<reference evidence="1" key="1">
    <citation type="submission" date="2021-06" db="EMBL/GenBank/DDBJ databases">
        <authorList>
            <person name="Kallberg Y."/>
            <person name="Tangrot J."/>
            <person name="Rosling A."/>
        </authorList>
    </citation>
    <scope>NUCLEOTIDE SEQUENCE</scope>
    <source>
        <strain evidence="1">28 12/20/2015</strain>
    </source>
</reference>
<accession>A0ACA9QP54</accession>
<organism evidence="1 2">
    <name type="scientific">Cetraspora pellucida</name>
    <dbReference type="NCBI Taxonomy" id="1433469"/>
    <lineage>
        <taxon>Eukaryota</taxon>
        <taxon>Fungi</taxon>
        <taxon>Fungi incertae sedis</taxon>
        <taxon>Mucoromycota</taxon>
        <taxon>Glomeromycotina</taxon>
        <taxon>Glomeromycetes</taxon>
        <taxon>Diversisporales</taxon>
        <taxon>Gigasporaceae</taxon>
        <taxon>Cetraspora</taxon>
    </lineage>
</organism>
<sequence length="52" mass="5918">MAVIQGREALGKSVENGEFSYEETINVAKQIMFENSNVLYKLKLIPKQTDNK</sequence>
<gene>
    <name evidence="1" type="ORF">SPELUC_LOCUS14596</name>
</gene>
<proteinExistence type="predicted"/>
<name>A0ACA9QP54_9GLOM</name>
<keyword evidence="2" id="KW-1185">Reference proteome</keyword>
<evidence type="ECO:0000313" key="1">
    <source>
        <dbReference type="EMBL" id="CAG8752687.1"/>
    </source>
</evidence>